<evidence type="ECO:0000313" key="4">
    <source>
        <dbReference type="Proteomes" id="UP000019205"/>
    </source>
</evidence>
<comment type="caution">
    <text evidence="3">The sequence shown here is derived from an EMBL/GenBank/DDBJ whole genome shotgun (WGS) entry which is preliminary data.</text>
</comment>
<keyword evidence="1" id="KW-0732">Signal</keyword>
<dbReference type="RefSeq" id="WP_023659851.1">
    <property type="nucleotide sequence ID" value="NZ_CM002299.1"/>
</dbReference>
<dbReference type="Pfam" id="PF19780">
    <property type="entry name" value="DUF6265"/>
    <property type="match status" value="1"/>
</dbReference>
<dbReference type="InterPro" id="IPR046232">
    <property type="entry name" value="DUF6265"/>
</dbReference>
<dbReference type="AlphaFoldDB" id="A4A7E2"/>
<dbReference type="STRING" id="314285.KT71_03152"/>
<reference evidence="3 4" key="1">
    <citation type="journal article" date="2007" name="Proc. Natl. Acad. Sci. U.S.A.">
        <title>Characterization of a marine gammaproteobacterium capable of aerobic anoxygenic photosynthesis.</title>
        <authorList>
            <person name="Fuchs B.M."/>
            <person name="Spring S."/>
            <person name="Teeling H."/>
            <person name="Quast C."/>
            <person name="Wulf J."/>
            <person name="Schattenhofer M."/>
            <person name="Yan S."/>
            <person name="Ferriera S."/>
            <person name="Johnson J."/>
            <person name="Glockner F.O."/>
            <person name="Amann R."/>
        </authorList>
    </citation>
    <scope>NUCLEOTIDE SEQUENCE [LARGE SCALE GENOMIC DNA]</scope>
    <source>
        <strain evidence="3">KT71</strain>
    </source>
</reference>
<dbReference type="Proteomes" id="UP000019205">
    <property type="component" value="Chromosome"/>
</dbReference>
<gene>
    <name evidence="3" type="ORF">KT71_03152</name>
</gene>
<evidence type="ECO:0000259" key="2">
    <source>
        <dbReference type="Pfam" id="PF19780"/>
    </source>
</evidence>
<protein>
    <recommendedName>
        <fullName evidence="2">DUF6265 domain-containing protein</fullName>
    </recommendedName>
</protein>
<proteinExistence type="predicted"/>
<feature type="domain" description="DUF6265" evidence="2">
    <location>
        <begin position="32"/>
        <end position="135"/>
    </location>
</feature>
<feature type="chain" id="PRO_5002664253" description="DUF6265 domain-containing protein" evidence="1">
    <location>
        <begin position="29"/>
        <end position="151"/>
    </location>
</feature>
<dbReference type="EMBL" id="AAOA02000002">
    <property type="protein sequence ID" value="EAQ98211.2"/>
    <property type="molecule type" value="Genomic_DNA"/>
</dbReference>
<keyword evidence="4" id="KW-1185">Reference proteome</keyword>
<organism evidence="3 4">
    <name type="scientific">Congregibacter litoralis KT71</name>
    <dbReference type="NCBI Taxonomy" id="314285"/>
    <lineage>
        <taxon>Bacteria</taxon>
        <taxon>Pseudomonadati</taxon>
        <taxon>Pseudomonadota</taxon>
        <taxon>Gammaproteobacteria</taxon>
        <taxon>Cellvibrionales</taxon>
        <taxon>Halieaceae</taxon>
        <taxon>Congregibacter</taxon>
    </lineage>
</organism>
<name>A4A7E2_9GAMM</name>
<feature type="signal peptide" evidence="1">
    <location>
        <begin position="1"/>
        <end position="28"/>
    </location>
</feature>
<dbReference type="HOGENOM" id="CLU_128778_1_0_6"/>
<evidence type="ECO:0000313" key="3">
    <source>
        <dbReference type="EMBL" id="EAQ98211.2"/>
    </source>
</evidence>
<sequence>MTKRKCGARSVTALLMMLSTLVTPQSHAQDLDWLVGCWESFENYSKEVWVKNPDGTLLGFSASIERNDIAFYELLYIREVGGVLTYTAHPSGQNPAVFVISDRDEQRLVFENPQHDYPQRIVYEREGDALTAAISLLNGGRRLSFTQESCR</sequence>
<dbReference type="eggNOG" id="ENOG503339H">
    <property type="taxonomic scope" value="Bacteria"/>
</dbReference>
<reference evidence="3 4" key="2">
    <citation type="journal article" date="2009" name="PLoS ONE">
        <title>The photosynthetic apparatus and its regulation in the aerobic gammaproteobacterium Congregibacter litoralis gen. nov., sp. nov.</title>
        <authorList>
            <person name="Spring S."/>
            <person name="Lunsdorf H."/>
            <person name="Fuchs B.M."/>
            <person name="Tindall B.J."/>
        </authorList>
    </citation>
    <scope>NUCLEOTIDE SEQUENCE [LARGE SCALE GENOMIC DNA]</scope>
    <source>
        <strain evidence="3">KT71</strain>
    </source>
</reference>
<accession>A4A7E2</accession>
<evidence type="ECO:0000256" key="1">
    <source>
        <dbReference type="SAM" id="SignalP"/>
    </source>
</evidence>